<proteinExistence type="predicted"/>
<name>A0A9P5NN23_GYMJU</name>
<protein>
    <recommendedName>
        <fullName evidence="5">Extracellular membrane protein CFEM domain-containing protein</fullName>
    </recommendedName>
</protein>
<evidence type="ECO:0000256" key="2">
    <source>
        <dbReference type="SAM" id="SignalP"/>
    </source>
</evidence>
<dbReference type="OrthoDB" id="3030369at2759"/>
<keyword evidence="2" id="KW-0732">Signal</keyword>
<feature type="region of interest" description="Disordered" evidence="1">
    <location>
        <begin position="133"/>
        <end position="154"/>
    </location>
</feature>
<evidence type="ECO:0000256" key="1">
    <source>
        <dbReference type="SAM" id="MobiDB-lite"/>
    </source>
</evidence>
<dbReference type="EMBL" id="JADNYJ010000055">
    <property type="protein sequence ID" value="KAF8898145.1"/>
    <property type="molecule type" value="Genomic_DNA"/>
</dbReference>
<organism evidence="3 4">
    <name type="scientific">Gymnopilus junonius</name>
    <name type="common">Spectacular rustgill mushroom</name>
    <name type="synonym">Gymnopilus spectabilis subsp. junonius</name>
    <dbReference type="NCBI Taxonomy" id="109634"/>
    <lineage>
        <taxon>Eukaryota</taxon>
        <taxon>Fungi</taxon>
        <taxon>Dikarya</taxon>
        <taxon>Basidiomycota</taxon>
        <taxon>Agaricomycotina</taxon>
        <taxon>Agaricomycetes</taxon>
        <taxon>Agaricomycetidae</taxon>
        <taxon>Agaricales</taxon>
        <taxon>Agaricineae</taxon>
        <taxon>Hymenogastraceae</taxon>
        <taxon>Gymnopilus</taxon>
    </lineage>
</organism>
<gene>
    <name evidence="3" type="ORF">CPB84DRAFT_1780975</name>
</gene>
<accession>A0A9P5NN23</accession>
<feature type="chain" id="PRO_5040278033" description="Extracellular membrane protein CFEM domain-containing protein" evidence="2">
    <location>
        <begin position="22"/>
        <end position="229"/>
    </location>
</feature>
<comment type="caution">
    <text evidence="3">The sequence shown here is derived from an EMBL/GenBank/DDBJ whole genome shotgun (WGS) entry which is preliminary data.</text>
</comment>
<feature type="signal peptide" evidence="2">
    <location>
        <begin position="1"/>
        <end position="21"/>
    </location>
</feature>
<evidence type="ECO:0000313" key="3">
    <source>
        <dbReference type="EMBL" id="KAF8898145.1"/>
    </source>
</evidence>
<feature type="region of interest" description="Disordered" evidence="1">
    <location>
        <begin position="177"/>
        <end position="203"/>
    </location>
</feature>
<dbReference type="Proteomes" id="UP000724874">
    <property type="component" value="Unassembled WGS sequence"/>
</dbReference>
<keyword evidence="4" id="KW-1185">Reference proteome</keyword>
<dbReference type="AlphaFoldDB" id="A0A9P5NN23"/>
<feature type="compositionally biased region" description="Low complexity" evidence="1">
    <location>
        <begin position="134"/>
        <end position="153"/>
    </location>
</feature>
<evidence type="ECO:0008006" key="5">
    <source>
        <dbReference type="Google" id="ProtNLM"/>
    </source>
</evidence>
<evidence type="ECO:0000313" key="4">
    <source>
        <dbReference type="Proteomes" id="UP000724874"/>
    </source>
</evidence>
<sequence length="229" mass="23779">MLAFTHLSFMVLVMGTTQISARPQSELLIRVPAAYLERRQTGTTSVPDVPPGCETTCDPVNSVLSAGCTVSTCCQSTFEMEYFNCFECVANALNVTDFSVPQEDLDALVDACAALSLALPKLTFPGQNPNRTISSVASSASSTASSGSPSPTAQITVSNPAQTSLFSTSSTSQLAQSTVTSIPSNTSPVSPSPSTSTTSNASSTKRMSYSWLGGKVVSLGIAAALYFSL</sequence>
<reference evidence="3" key="1">
    <citation type="submission" date="2020-11" db="EMBL/GenBank/DDBJ databases">
        <authorList>
            <consortium name="DOE Joint Genome Institute"/>
            <person name="Ahrendt S."/>
            <person name="Riley R."/>
            <person name="Andreopoulos W."/>
            <person name="LaButti K."/>
            <person name="Pangilinan J."/>
            <person name="Ruiz-duenas F.J."/>
            <person name="Barrasa J.M."/>
            <person name="Sanchez-Garcia M."/>
            <person name="Camarero S."/>
            <person name="Miyauchi S."/>
            <person name="Serrano A."/>
            <person name="Linde D."/>
            <person name="Babiker R."/>
            <person name="Drula E."/>
            <person name="Ayuso-Fernandez I."/>
            <person name="Pacheco R."/>
            <person name="Padilla G."/>
            <person name="Ferreira P."/>
            <person name="Barriuso J."/>
            <person name="Kellner H."/>
            <person name="Castanera R."/>
            <person name="Alfaro M."/>
            <person name="Ramirez L."/>
            <person name="Pisabarro A.G."/>
            <person name="Kuo A."/>
            <person name="Tritt A."/>
            <person name="Lipzen A."/>
            <person name="He G."/>
            <person name="Yan M."/>
            <person name="Ng V."/>
            <person name="Cullen D."/>
            <person name="Martin F."/>
            <person name="Rosso M.-N."/>
            <person name="Henrissat B."/>
            <person name="Hibbett D."/>
            <person name="Martinez A.T."/>
            <person name="Grigoriev I.V."/>
        </authorList>
    </citation>
    <scope>NUCLEOTIDE SEQUENCE</scope>
    <source>
        <strain evidence="3">AH 44721</strain>
    </source>
</reference>